<keyword evidence="2" id="KW-1185">Reference proteome</keyword>
<dbReference type="EMBL" id="HF935486">
    <property type="protein sequence ID" value="CCX09664.1"/>
    <property type="molecule type" value="Genomic_DNA"/>
</dbReference>
<name>U4LEF1_PYROM</name>
<dbReference type="AlphaFoldDB" id="U4LEF1"/>
<organism evidence="1 2">
    <name type="scientific">Pyronema omphalodes (strain CBS 100304)</name>
    <name type="common">Pyronema confluens</name>
    <dbReference type="NCBI Taxonomy" id="1076935"/>
    <lineage>
        <taxon>Eukaryota</taxon>
        <taxon>Fungi</taxon>
        <taxon>Dikarya</taxon>
        <taxon>Ascomycota</taxon>
        <taxon>Pezizomycotina</taxon>
        <taxon>Pezizomycetes</taxon>
        <taxon>Pezizales</taxon>
        <taxon>Pyronemataceae</taxon>
        <taxon>Pyronema</taxon>
    </lineage>
</organism>
<sequence>MLESPSLSLFHYSSSKIECGRLASGSVSHTPAVSWTDVGQ</sequence>
<accession>U4LEF1</accession>
<proteinExistence type="predicted"/>
<gene>
    <name evidence="1" type="ORF">PCON_09257</name>
</gene>
<dbReference type="Proteomes" id="UP000018144">
    <property type="component" value="Unassembled WGS sequence"/>
</dbReference>
<evidence type="ECO:0000313" key="1">
    <source>
        <dbReference type="EMBL" id="CCX09664.1"/>
    </source>
</evidence>
<reference evidence="1 2" key="1">
    <citation type="journal article" date="2013" name="PLoS Genet.">
        <title>The genome and development-dependent transcriptomes of Pyronema confluens: a window into fungal evolution.</title>
        <authorList>
            <person name="Traeger S."/>
            <person name="Altegoer F."/>
            <person name="Freitag M."/>
            <person name="Gabaldon T."/>
            <person name="Kempken F."/>
            <person name="Kumar A."/>
            <person name="Marcet-Houben M."/>
            <person name="Poggeler S."/>
            <person name="Stajich J.E."/>
            <person name="Nowrousian M."/>
        </authorList>
    </citation>
    <scope>NUCLEOTIDE SEQUENCE [LARGE SCALE GENOMIC DNA]</scope>
    <source>
        <strain evidence="2">CBS 100304</strain>
        <tissue evidence="1">Vegetative mycelium</tissue>
    </source>
</reference>
<protein>
    <submittedName>
        <fullName evidence="1">Uncharacterized protein</fullName>
    </submittedName>
</protein>
<evidence type="ECO:0000313" key="2">
    <source>
        <dbReference type="Proteomes" id="UP000018144"/>
    </source>
</evidence>